<feature type="non-terminal residue" evidence="2">
    <location>
        <position position="187"/>
    </location>
</feature>
<dbReference type="EMBL" id="AWUE01005036">
    <property type="protein sequence ID" value="OMP13145.1"/>
    <property type="molecule type" value="Genomic_DNA"/>
</dbReference>
<proteinExistence type="predicted"/>
<reference evidence="3" key="1">
    <citation type="submission" date="2013-09" db="EMBL/GenBank/DDBJ databases">
        <title>Corchorus olitorius genome sequencing.</title>
        <authorList>
            <person name="Alam M."/>
            <person name="Haque M.S."/>
            <person name="Islam M.S."/>
            <person name="Emdad E.M."/>
            <person name="Islam M.M."/>
            <person name="Ahmed B."/>
            <person name="Halim A."/>
            <person name="Hossen Q.M.M."/>
            <person name="Hossain M.Z."/>
            <person name="Ahmed R."/>
            <person name="Khan M.M."/>
            <person name="Islam R."/>
            <person name="Rashid M.M."/>
            <person name="Khan S.A."/>
            <person name="Rahman M.S."/>
            <person name="Alam M."/>
            <person name="Yahiya A.S."/>
            <person name="Khan M.S."/>
            <person name="Azam M.S."/>
            <person name="Haque T."/>
            <person name="Lashkar M.Z.H."/>
            <person name="Akhand A.I."/>
            <person name="Morshed G."/>
            <person name="Roy S."/>
            <person name="Uddin K.S."/>
            <person name="Rabeya T."/>
            <person name="Hossain A.S."/>
            <person name="Chowdhury A."/>
            <person name="Snigdha A.R."/>
            <person name="Mortoza M.S."/>
            <person name="Matin S.A."/>
            <person name="Hoque S.M.E."/>
            <person name="Islam M.K."/>
            <person name="Roy D.K."/>
            <person name="Haider R."/>
            <person name="Moosa M.M."/>
            <person name="Elias S.M."/>
            <person name="Hasan A.M."/>
            <person name="Jahan S."/>
            <person name="Shafiuddin M."/>
            <person name="Mahmood N."/>
            <person name="Shommy N.S."/>
        </authorList>
    </citation>
    <scope>NUCLEOTIDE SEQUENCE [LARGE SCALE GENOMIC DNA]</scope>
    <source>
        <strain evidence="3">cv. O-4</strain>
    </source>
</reference>
<name>A0A1R3L1C5_9ROSI</name>
<feature type="non-terminal residue" evidence="2">
    <location>
        <position position="1"/>
    </location>
</feature>
<evidence type="ECO:0000313" key="3">
    <source>
        <dbReference type="Proteomes" id="UP000187203"/>
    </source>
</evidence>
<feature type="region of interest" description="Disordered" evidence="1">
    <location>
        <begin position="110"/>
        <end position="132"/>
    </location>
</feature>
<dbReference type="Proteomes" id="UP000187203">
    <property type="component" value="Unassembled WGS sequence"/>
</dbReference>
<dbReference type="AlphaFoldDB" id="A0A1R3L1C5"/>
<evidence type="ECO:0000313" key="2">
    <source>
        <dbReference type="EMBL" id="OMP13145.1"/>
    </source>
</evidence>
<accession>A0A1R3L1C5</accession>
<evidence type="ECO:0000256" key="1">
    <source>
        <dbReference type="SAM" id="MobiDB-lite"/>
    </source>
</evidence>
<gene>
    <name evidence="2" type="ORF">COLO4_02197</name>
</gene>
<sequence>AIAVIRLAHRLQATALEDLLEALGRRVATLQARTAPTFQPLGGGRQQYTALGGEGAHHRGQTARLDAVFLRQGRRLGQAQGCGQAGDAQGYGQGEDAQGAAQRMQGETGLAMHEGPRSGDRFPQAPRARERGTAHREFFSGGHDLHPPGQAPLHPHRQAVGQRGQGAVGVSQGIAAHHPQLRDRGGA</sequence>
<comment type="caution">
    <text evidence="2">The sequence shown here is derived from an EMBL/GenBank/DDBJ whole genome shotgun (WGS) entry which is preliminary data.</text>
</comment>
<feature type="region of interest" description="Disordered" evidence="1">
    <location>
        <begin position="138"/>
        <end position="157"/>
    </location>
</feature>
<keyword evidence="3" id="KW-1185">Reference proteome</keyword>
<organism evidence="2 3">
    <name type="scientific">Corchorus olitorius</name>
    <dbReference type="NCBI Taxonomy" id="93759"/>
    <lineage>
        <taxon>Eukaryota</taxon>
        <taxon>Viridiplantae</taxon>
        <taxon>Streptophyta</taxon>
        <taxon>Embryophyta</taxon>
        <taxon>Tracheophyta</taxon>
        <taxon>Spermatophyta</taxon>
        <taxon>Magnoliopsida</taxon>
        <taxon>eudicotyledons</taxon>
        <taxon>Gunneridae</taxon>
        <taxon>Pentapetalae</taxon>
        <taxon>rosids</taxon>
        <taxon>malvids</taxon>
        <taxon>Malvales</taxon>
        <taxon>Malvaceae</taxon>
        <taxon>Grewioideae</taxon>
        <taxon>Apeibeae</taxon>
        <taxon>Corchorus</taxon>
    </lineage>
</organism>
<protein>
    <submittedName>
        <fullName evidence="2">Uncharacterized protein</fullName>
    </submittedName>
</protein>